<proteinExistence type="predicted"/>
<name>A0AAI9SVS7_9ASCO</name>
<sequence length="306" mass="35372">MSKMSMQNLDCAALDLKEIDISPFFIVGNTVYGGRGCFSTRPIPSGTQIHYCPTPIGFTISRLFKKEVCNWCFKYEHGRVMRTDKYYTLGLRKAKKEINYLVQGDDDIDEHARNSWKLADLWNDEIDSMKESKRIESLPCLDEIEYAEAIYVLQVLFNFYKTKSQLSHSPQLSNSENLELLLFSTLESNETEKYRKYPYLVQSYINIFKFIKLTCSKELQPFVNSKTVRDIIGKNLSNAFGIWSHAKSSSEDKELLGFAVYPSASFFNHSCEANIKKIRIKNDMKFVTLRDIGPGEELCIQMVFHL</sequence>
<dbReference type="InterPro" id="IPR001214">
    <property type="entry name" value="SET_dom"/>
</dbReference>
<feature type="domain" description="SET" evidence="1">
    <location>
        <begin position="17"/>
        <end position="303"/>
    </location>
</feature>
<dbReference type="Gene3D" id="2.170.270.10">
    <property type="entry name" value="SET domain"/>
    <property type="match status" value="1"/>
</dbReference>
<dbReference type="Gene3D" id="6.10.140.2220">
    <property type="match status" value="1"/>
</dbReference>
<dbReference type="Proteomes" id="UP001202479">
    <property type="component" value="Unassembled WGS sequence"/>
</dbReference>
<dbReference type="RefSeq" id="XP_049179599.1">
    <property type="nucleotide sequence ID" value="XM_049324597.1"/>
</dbReference>
<gene>
    <name evidence="2" type="ORF">KGF56_003282</name>
</gene>
<protein>
    <submittedName>
        <fullName evidence="2">SET6</fullName>
    </submittedName>
</protein>
<comment type="caution">
    <text evidence="2">The sequence shown here is derived from an EMBL/GenBank/DDBJ whole genome shotgun (WGS) entry which is preliminary data.</text>
</comment>
<dbReference type="PROSITE" id="PS50280">
    <property type="entry name" value="SET"/>
    <property type="match status" value="1"/>
</dbReference>
<dbReference type="EMBL" id="JAHUZD010000118">
    <property type="protein sequence ID" value="KAI3403852.2"/>
    <property type="molecule type" value="Genomic_DNA"/>
</dbReference>
<evidence type="ECO:0000313" key="3">
    <source>
        <dbReference type="Proteomes" id="UP001202479"/>
    </source>
</evidence>
<dbReference type="Gene3D" id="1.10.220.160">
    <property type="match status" value="1"/>
</dbReference>
<dbReference type="GeneID" id="73380897"/>
<dbReference type="InterPro" id="IPR046341">
    <property type="entry name" value="SET_dom_sf"/>
</dbReference>
<dbReference type="SUPFAM" id="SSF82199">
    <property type="entry name" value="SET domain"/>
    <property type="match status" value="1"/>
</dbReference>
<evidence type="ECO:0000313" key="2">
    <source>
        <dbReference type="EMBL" id="KAI3403852.2"/>
    </source>
</evidence>
<evidence type="ECO:0000259" key="1">
    <source>
        <dbReference type="PROSITE" id="PS50280"/>
    </source>
</evidence>
<dbReference type="AlphaFoldDB" id="A0AAI9SVS7"/>
<dbReference type="GO" id="GO:0005634">
    <property type="term" value="C:nucleus"/>
    <property type="evidence" value="ECO:0007669"/>
    <property type="project" value="TreeGrafter"/>
</dbReference>
<dbReference type="Pfam" id="PF00856">
    <property type="entry name" value="SET"/>
    <property type="match status" value="1"/>
</dbReference>
<dbReference type="InterPro" id="IPR050869">
    <property type="entry name" value="H3K4_H4K5_MeTrfase"/>
</dbReference>
<keyword evidence="3" id="KW-1185">Reference proteome</keyword>
<dbReference type="PANTHER" id="PTHR12197">
    <property type="entry name" value="HISTONE-LYSINE N-METHYLTRANSFERASE SMYD"/>
    <property type="match status" value="1"/>
</dbReference>
<reference evidence="2" key="1">
    <citation type="journal article" date="2022" name="DNA Res.">
        <title>Genome analysis of five recently described species of the CUG-Ser clade uncovers Candida theae as a new hybrid lineage with pathogenic potential in the Candida parapsilosis species complex.</title>
        <authorList>
            <person name="Mixao V."/>
            <person name="Del Olmo V."/>
            <person name="Hegedusova E."/>
            <person name="Saus E."/>
            <person name="Pryszcz L."/>
            <person name="Cillingova A."/>
            <person name="Nosek J."/>
            <person name="Gabaldon T."/>
        </authorList>
    </citation>
    <scope>NUCLEOTIDE SEQUENCE</scope>
    <source>
        <strain evidence="2">CBS 10844</strain>
    </source>
</reference>
<organism evidence="2 3">
    <name type="scientific">Candida oxycetoniae</name>
    <dbReference type="NCBI Taxonomy" id="497107"/>
    <lineage>
        <taxon>Eukaryota</taxon>
        <taxon>Fungi</taxon>
        <taxon>Dikarya</taxon>
        <taxon>Ascomycota</taxon>
        <taxon>Saccharomycotina</taxon>
        <taxon>Pichiomycetes</taxon>
        <taxon>Debaryomycetaceae</taxon>
        <taxon>Candida/Lodderomyces clade</taxon>
        <taxon>Candida</taxon>
    </lineage>
</organism>
<dbReference type="PANTHER" id="PTHR12197:SF294">
    <property type="entry name" value="POTENTIAL PROTEIN LYSINE METHYLTRANSFERASE SET6"/>
    <property type="match status" value="1"/>
</dbReference>
<accession>A0AAI9SVS7</accession>